<evidence type="ECO:0000256" key="3">
    <source>
        <dbReference type="ARBA" id="ARBA00023136"/>
    </source>
</evidence>
<dbReference type="Proteomes" id="UP000008983">
    <property type="component" value="Unassembled WGS sequence"/>
</dbReference>
<evidence type="ECO:0000256" key="2">
    <source>
        <dbReference type="ARBA" id="ARBA00022692"/>
    </source>
</evidence>
<dbReference type="GO" id="GO:0005739">
    <property type="term" value="C:mitochondrion"/>
    <property type="evidence" value="ECO:0007669"/>
    <property type="project" value="TreeGrafter"/>
</dbReference>
<evidence type="ECO:0000256" key="4">
    <source>
        <dbReference type="PROSITE-ProRule" id="PRU00282"/>
    </source>
</evidence>
<keyword evidence="7" id="KW-1185">Reference proteome</keyword>
<evidence type="ECO:0000313" key="6">
    <source>
        <dbReference type="EMBL" id="EGR30142.1"/>
    </source>
</evidence>
<dbReference type="GO" id="GO:0015187">
    <property type="term" value="F:glycine transmembrane transporter activity"/>
    <property type="evidence" value="ECO:0007669"/>
    <property type="project" value="TreeGrafter"/>
</dbReference>
<organism evidence="6 7">
    <name type="scientific">Ichthyophthirius multifiliis</name>
    <name type="common">White spot disease agent</name>
    <name type="synonym">Ich</name>
    <dbReference type="NCBI Taxonomy" id="5932"/>
    <lineage>
        <taxon>Eukaryota</taxon>
        <taxon>Sar</taxon>
        <taxon>Alveolata</taxon>
        <taxon>Ciliophora</taxon>
        <taxon>Intramacronucleata</taxon>
        <taxon>Oligohymenophorea</taxon>
        <taxon>Hymenostomatida</taxon>
        <taxon>Ophryoglenina</taxon>
        <taxon>Ichthyophthirius</taxon>
    </lineage>
</organism>
<keyword evidence="3 4" id="KW-0472">Membrane</keyword>
<dbReference type="PANTHER" id="PTHR46181:SF3">
    <property type="entry name" value="MITOCHONDRIAL GLYCINE TRANSPORTER"/>
    <property type="match status" value="1"/>
</dbReference>
<dbReference type="GeneID" id="14906259"/>
<dbReference type="RefSeq" id="XP_004031378.1">
    <property type="nucleotide sequence ID" value="XM_004031330.1"/>
</dbReference>
<keyword evidence="2 4" id="KW-0812">Transmembrane</keyword>
<evidence type="ECO:0000313" key="7">
    <source>
        <dbReference type="Proteomes" id="UP000008983"/>
    </source>
</evidence>
<dbReference type="InterPro" id="IPR018108">
    <property type="entry name" value="MCP_transmembrane"/>
</dbReference>
<dbReference type="FunCoup" id="G0QXB1">
    <property type="interactions" value="81"/>
</dbReference>
<accession>G0QXB1</accession>
<feature type="repeat" description="Solcar" evidence="4">
    <location>
        <begin position="108"/>
        <end position="193"/>
    </location>
</feature>
<dbReference type="EMBL" id="GL984051">
    <property type="protein sequence ID" value="EGR30142.1"/>
    <property type="molecule type" value="Genomic_DNA"/>
</dbReference>
<dbReference type="Pfam" id="PF00153">
    <property type="entry name" value="Mito_carr"/>
    <property type="match status" value="3"/>
</dbReference>
<protein>
    <submittedName>
        <fullName evidence="6">Mitochondrial carrier protein, putative</fullName>
    </submittedName>
</protein>
<keyword evidence="5" id="KW-0813">Transport</keyword>
<sequence length="296" mass="33979">MAQQIQQKSAKKVNLNNFLVGTFLSFVTQPFEVLRTSSIINANHNQGTGFRSLKYQITNIWKTEGIQGFYRGGLLATIKSTASCGIFFTGLENIKNIFNTENQQSQIIKQTYNFLSACTAKFITTSTLCPINVLKTRFEIAGQQEYMSIFKTIKLISKEEGLYGFYRGIMPTLLRDINWSGVQYVLYNMCLNSYQNLVQENPQQNHSFIFISGAFSSGLSLLIVYPFDNIRVRYQGTKKESRSFSKMLQYIYYDQGVIGFYKGYLPRLLKKCISGALLWSIYEKLNYKNDSIQIKI</sequence>
<dbReference type="OMA" id="QSGVLWM"/>
<name>G0QXB1_ICHMU</name>
<dbReference type="InterPro" id="IPR023395">
    <property type="entry name" value="MCP_dom_sf"/>
</dbReference>
<proteinExistence type="inferred from homology"/>
<dbReference type="OrthoDB" id="310160at2759"/>
<dbReference type="PANTHER" id="PTHR46181">
    <property type="entry name" value="MITOCHONDRIAL GLYCINE TRANSPORTER"/>
    <property type="match status" value="1"/>
</dbReference>
<dbReference type="PROSITE" id="PS50920">
    <property type="entry name" value="SOLCAR"/>
    <property type="match status" value="3"/>
</dbReference>
<dbReference type="eggNOG" id="KOG0766">
    <property type="taxonomic scope" value="Eukaryota"/>
</dbReference>
<dbReference type="GO" id="GO:1904983">
    <property type="term" value="P:glycine import into mitochondrion"/>
    <property type="evidence" value="ECO:0007669"/>
    <property type="project" value="TreeGrafter"/>
</dbReference>
<feature type="repeat" description="Solcar" evidence="4">
    <location>
        <begin position="204"/>
        <end position="288"/>
    </location>
</feature>
<dbReference type="InParanoid" id="G0QXB1"/>
<evidence type="ECO:0000256" key="5">
    <source>
        <dbReference type="RuleBase" id="RU000488"/>
    </source>
</evidence>
<reference evidence="6 7" key="1">
    <citation type="submission" date="2011-07" db="EMBL/GenBank/DDBJ databases">
        <authorList>
            <person name="Coyne R."/>
            <person name="Brami D."/>
            <person name="Johnson J."/>
            <person name="Hostetler J."/>
            <person name="Hannick L."/>
            <person name="Clark T."/>
            <person name="Cassidy-Hanley D."/>
            <person name="Inman J."/>
        </authorList>
    </citation>
    <scope>NUCLEOTIDE SEQUENCE [LARGE SCALE GENOMIC DNA]</scope>
    <source>
        <strain evidence="6 7">G5</strain>
    </source>
</reference>
<gene>
    <name evidence="6" type="ORF">IMG5_140400</name>
</gene>
<comment type="subcellular location">
    <subcellularLocation>
        <location evidence="1">Membrane</location>
        <topology evidence="1">Multi-pass membrane protein</topology>
    </subcellularLocation>
</comment>
<evidence type="ECO:0000256" key="1">
    <source>
        <dbReference type="ARBA" id="ARBA00004141"/>
    </source>
</evidence>
<feature type="repeat" description="Solcar" evidence="4">
    <location>
        <begin position="8"/>
        <end position="97"/>
    </location>
</feature>
<dbReference type="GO" id="GO:0016020">
    <property type="term" value="C:membrane"/>
    <property type="evidence" value="ECO:0007669"/>
    <property type="project" value="UniProtKB-SubCell"/>
</dbReference>
<comment type="similarity">
    <text evidence="5">Belongs to the mitochondrial carrier (TC 2.A.29) family.</text>
</comment>
<dbReference type="SUPFAM" id="SSF103506">
    <property type="entry name" value="Mitochondrial carrier"/>
    <property type="match status" value="1"/>
</dbReference>
<dbReference type="AlphaFoldDB" id="G0QXB1"/>
<dbReference type="Gene3D" id="1.50.40.10">
    <property type="entry name" value="Mitochondrial carrier domain"/>
    <property type="match status" value="1"/>
</dbReference>